<dbReference type="SUPFAM" id="SSF54814">
    <property type="entry name" value="Prokaryotic type KH domain (KH-domain type II)"/>
    <property type="match status" value="1"/>
</dbReference>
<dbReference type="Gene3D" id="3.30.300.20">
    <property type="match status" value="2"/>
</dbReference>
<dbReference type="OrthoDB" id="4116at2157"/>
<dbReference type="InterPro" id="IPR015946">
    <property type="entry name" value="KH_dom-like_a/b"/>
</dbReference>
<keyword evidence="4 6" id="KW-0805">Transcription regulation</keyword>
<evidence type="ECO:0000313" key="10">
    <source>
        <dbReference type="Proteomes" id="UP000192050"/>
    </source>
</evidence>
<evidence type="ECO:0000256" key="6">
    <source>
        <dbReference type="HAMAP-Rule" id="MF_00945"/>
    </source>
</evidence>
<dbReference type="GeneID" id="16025350"/>
<dbReference type="KEGG" id="fai:FAD_0204"/>
<gene>
    <name evidence="6" type="primary">nusA</name>
    <name evidence="8" type="ORF">FAD_0204</name>
    <name evidence="9" type="ORF">HLB00_05820</name>
</gene>
<dbReference type="HAMAP" id="MF_00945_A">
    <property type="entry name" value="NusA_A"/>
    <property type="match status" value="1"/>
</dbReference>
<accession>A0A1V0N1V5</accession>
<dbReference type="Pfam" id="PF26594">
    <property type="entry name" value="KH_NusA_2nd"/>
    <property type="match status" value="1"/>
</dbReference>
<keyword evidence="10" id="KW-1185">Reference proteome</keyword>
<dbReference type="GO" id="GO:0003723">
    <property type="term" value="F:RNA binding"/>
    <property type="evidence" value="ECO:0007669"/>
    <property type="project" value="UniProtKB-KW"/>
</dbReference>
<keyword evidence="8" id="KW-0648">Protein biosynthesis</keyword>
<dbReference type="GO" id="GO:0006353">
    <property type="term" value="P:DNA-templated transcription termination"/>
    <property type="evidence" value="ECO:0007669"/>
    <property type="project" value="UniProtKB-UniRule"/>
</dbReference>
<evidence type="ECO:0000313" key="9">
    <source>
        <dbReference type="EMBL" id="NOL60350.1"/>
    </source>
</evidence>
<evidence type="ECO:0000256" key="1">
    <source>
        <dbReference type="ARBA" id="ARBA00022472"/>
    </source>
</evidence>
<dbReference type="Proteomes" id="UP000192050">
    <property type="component" value="Chromosome"/>
</dbReference>
<dbReference type="InterPro" id="IPR058582">
    <property type="entry name" value="KH_NusA_2nd"/>
</dbReference>
<comment type="subcellular location">
    <subcellularLocation>
        <location evidence="6">Cytoplasm</location>
    </subcellularLocation>
</comment>
<keyword evidence="1 6" id="KW-0806">Transcription termination</keyword>
<evidence type="ECO:0000313" key="11">
    <source>
        <dbReference type="Proteomes" id="UP000546917"/>
    </source>
</evidence>
<keyword evidence="2 6" id="KW-0963">Cytoplasm</keyword>
<dbReference type="RefSeq" id="WP_009887207.1">
    <property type="nucleotide sequence ID" value="NZ_CP015363.1"/>
</dbReference>
<dbReference type="InterPro" id="IPR010212">
    <property type="entry name" value="NusA_arc"/>
</dbReference>
<sequence>MNEITLDNQTIGFIKLFESYTRTNVFECLENEEMVLFVVGEHKLADIFKKHENIIADLKAKINKRIVMAEFSPDLLTFTKNLFYRYGVNEINLIWKDNITNIFVGIAPENIGKAIGKDSRNIKLMRDAISRYFKIKNVIIKQR</sequence>
<reference evidence="9 11" key="2">
    <citation type="submission" date="2020-05" db="EMBL/GenBank/DDBJ databases">
        <authorList>
            <person name="Zhang R."/>
        </authorList>
    </citation>
    <scope>NUCLEOTIDE SEQUENCE [LARGE SCALE GENOMIC DNA]</scope>
    <source>
        <strain evidence="9 11">DSM 28986</strain>
    </source>
</reference>
<protein>
    <recommendedName>
        <fullName evidence="6">Probable transcription termination protein NusA</fullName>
    </recommendedName>
</protein>
<evidence type="ECO:0000256" key="4">
    <source>
        <dbReference type="ARBA" id="ARBA00023015"/>
    </source>
</evidence>
<comment type="function">
    <text evidence="6">Participates in transcription termination.</text>
</comment>
<dbReference type="EMBL" id="CP015363">
    <property type="protein sequence ID" value="ARD84132.1"/>
    <property type="molecule type" value="Genomic_DNA"/>
</dbReference>
<evidence type="ECO:0000256" key="2">
    <source>
        <dbReference type="ARBA" id="ARBA00022490"/>
    </source>
</evidence>
<evidence type="ECO:0000259" key="7">
    <source>
        <dbReference type="Pfam" id="PF26594"/>
    </source>
</evidence>
<feature type="domain" description="NusA-like second KH" evidence="7">
    <location>
        <begin position="76"/>
        <end position="139"/>
    </location>
</feature>
<proteinExistence type="inferred from homology"/>
<dbReference type="Proteomes" id="UP000546917">
    <property type="component" value="Unassembled WGS sequence"/>
</dbReference>
<comment type="similarity">
    <text evidence="6">Belongs to the NusA family.</text>
</comment>
<keyword evidence="5 6" id="KW-0804">Transcription</keyword>
<dbReference type="GO" id="GO:0005737">
    <property type="term" value="C:cytoplasm"/>
    <property type="evidence" value="ECO:0007669"/>
    <property type="project" value="UniProtKB-SubCell"/>
</dbReference>
<name>A0A1V0N1V5_9ARCH</name>
<dbReference type="NCBIfam" id="TIGR01952">
    <property type="entry name" value="nusA_arch"/>
    <property type="match status" value="1"/>
</dbReference>
<dbReference type="GO" id="GO:0003746">
    <property type="term" value="F:translation elongation factor activity"/>
    <property type="evidence" value="ECO:0007669"/>
    <property type="project" value="UniProtKB-KW"/>
</dbReference>
<keyword evidence="8" id="KW-0251">Elongation factor</keyword>
<evidence type="ECO:0000313" key="8">
    <source>
        <dbReference type="EMBL" id="ARD84132.1"/>
    </source>
</evidence>
<evidence type="ECO:0000256" key="3">
    <source>
        <dbReference type="ARBA" id="ARBA00022884"/>
    </source>
</evidence>
<dbReference type="STRING" id="74969.FAD_0204"/>
<keyword evidence="3" id="KW-0694">RNA-binding</keyword>
<dbReference type="InterPro" id="IPR009019">
    <property type="entry name" value="KH_sf_prok-type"/>
</dbReference>
<organism evidence="8 10">
    <name type="scientific">Ferroplasma acidiphilum</name>
    <dbReference type="NCBI Taxonomy" id="74969"/>
    <lineage>
        <taxon>Archaea</taxon>
        <taxon>Methanobacteriati</taxon>
        <taxon>Thermoplasmatota</taxon>
        <taxon>Thermoplasmata</taxon>
        <taxon>Thermoplasmatales</taxon>
        <taxon>Ferroplasmaceae</taxon>
        <taxon>Ferroplasma</taxon>
    </lineage>
</organism>
<dbReference type="AlphaFoldDB" id="A0A1V0N1V5"/>
<evidence type="ECO:0000256" key="5">
    <source>
        <dbReference type="ARBA" id="ARBA00023163"/>
    </source>
</evidence>
<dbReference type="EMBL" id="JABGBP010000196">
    <property type="protein sequence ID" value="NOL60350.1"/>
    <property type="molecule type" value="Genomic_DNA"/>
</dbReference>
<reference evidence="8 10" key="1">
    <citation type="submission" date="2011-10" db="EMBL/GenBank/DDBJ databases">
        <title>Metabolic and evolutionary patterns in the extreme acidophile Ferroplasma acidiphilum.</title>
        <authorList>
            <person name="Golyshina O.V."/>
            <person name="Kozyavkin S.A."/>
            <person name="Tatusov R.L."/>
            <person name="Slesarev A.I."/>
            <person name="Golyshin P.N."/>
        </authorList>
    </citation>
    <scope>NUCLEOTIDE SEQUENCE [LARGE SCALE GENOMIC DNA]</scope>
    <source>
        <strain evidence="8">Berkeley</strain>
        <strain evidence="10">Y</strain>
    </source>
</reference>